<evidence type="ECO:0000313" key="4">
    <source>
        <dbReference type="Proteomes" id="UP000005801"/>
    </source>
</evidence>
<keyword evidence="4" id="KW-1185">Reference proteome</keyword>
<comment type="caution">
    <text evidence="3">The sequence shown here is derived from an EMBL/GenBank/DDBJ whole genome shotgun (WGS) entry which is preliminary data.</text>
</comment>
<name>A6GB95_9BACT</name>
<dbReference type="EMBL" id="ABCS01000056">
    <property type="protein sequence ID" value="EDM76892.1"/>
    <property type="molecule type" value="Genomic_DNA"/>
</dbReference>
<accession>A6GB95</accession>
<proteinExistence type="predicted"/>
<dbReference type="GO" id="GO:0016491">
    <property type="term" value="F:oxidoreductase activity"/>
    <property type="evidence" value="ECO:0007669"/>
    <property type="project" value="UniProtKB-KW"/>
</dbReference>
<dbReference type="Pfam" id="PF13738">
    <property type="entry name" value="Pyr_redox_3"/>
    <property type="match status" value="1"/>
</dbReference>
<dbReference type="PRINTS" id="PR00368">
    <property type="entry name" value="FADPNR"/>
</dbReference>
<dbReference type="OrthoDB" id="9806179at2"/>
<dbReference type="RefSeq" id="WP_006973986.1">
    <property type="nucleotide sequence ID" value="NZ_ABCS01000056.1"/>
</dbReference>
<gene>
    <name evidence="3" type="ORF">PPSIR1_24739</name>
</gene>
<feature type="non-terminal residue" evidence="3">
    <location>
        <position position="1"/>
    </location>
</feature>
<dbReference type="STRING" id="391625.PPSIR1_24739"/>
<dbReference type="Proteomes" id="UP000005801">
    <property type="component" value="Unassembled WGS sequence"/>
</dbReference>
<evidence type="ECO:0000313" key="3">
    <source>
        <dbReference type="EMBL" id="EDM76892.1"/>
    </source>
</evidence>
<evidence type="ECO:0000256" key="2">
    <source>
        <dbReference type="ARBA" id="ARBA00023002"/>
    </source>
</evidence>
<dbReference type="eggNOG" id="COG0492">
    <property type="taxonomic scope" value="Bacteria"/>
</dbReference>
<keyword evidence="1" id="KW-0285">Flavoprotein</keyword>
<dbReference type="InterPro" id="IPR050097">
    <property type="entry name" value="Ferredoxin-NADP_redctase_2"/>
</dbReference>
<dbReference type="PRINTS" id="PR00469">
    <property type="entry name" value="PNDRDTASEII"/>
</dbReference>
<protein>
    <submittedName>
        <fullName evidence="3">FAD-dependent pyridine nucleotide-disulphide oxidoreductase</fullName>
    </submittedName>
</protein>
<organism evidence="3 4">
    <name type="scientific">Plesiocystis pacifica SIR-1</name>
    <dbReference type="NCBI Taxonomy" id="391625"/>
    <lineage>
        <taxon>Bacteria</taxon>
        <taxon>Pseudomonadati</taxon>
        <taxon>Myxococcota</taxon>
        <taxon>Polyangia</taxon>
        <taxon>Nannocystales</taxon>
        <taxon>Nannocystaceae</taxon>
        <taxon>Plesiocystis</taxon>
    </lineage>
</organism>
<keyword evidence="2" id="KW-0560">Oxidoreductase</keyword>
<evidence type="ECO:0000256" key="1">
    <source>
        <dbReference type="ARBA" id="ARBA00022630"/>
    </source>
</evidence>
<reference evidence="3 4" key="1">
    <citation type="submission" date="2007-06" db="EMBL/GenBank/DDBJ databases">
        <authorList>
            <person name="Shimkets L."/>
            <person name="Ferriera S."/>
            <person name="Johnson J."/>
            <person name="Kravitz S."/>
            <person name="Beeson K."/>
            <person name="Sutton G."/>
            <person name="Rogers Y.-H."/>
            <person name="Friedman R."/>
            <person name="Frazier M."/>
            <person name="Venter J.C."/>
        </authorList>
    </citation>
    <scope>NUCLEOTIDE SEQUENCE [LARGE SCALE GENOMIC DNA]</scope>
    <source>
        <strain evidence="3 4">SIR-1</strain>
    </source>
</reference>
<dbReference type="SUPFAM" id="SSF51905">
    <property type="entry name" value="FAD/NAD(P)-binding domain"/>
    <property type="match status" value="1"/>
</dbReference>
<dbReference type="PANTHER" id="PTHR48105">
    <property type="entry name" value="THIOREDOXIN REDUCTASE 1-RELATED-RELATED"/>
    <property type="match status" value="1"/>
</dbReference>
<dbReference type="AlphaFoldDB" id="A6GB95"/>
<dbReference type="InterPro" id="IPR036188">
    <property type="entry name" value="FAD/NAD-bd_sf"/>
</dbReference>
<dbReference type="Gene3D" id="3.50.50.60">
    <property type="entry name" value="FAD/NAD(P)-binding domain"/>
    <property type="match status" value="2"/>
</dbReference>
<sequence length="341" mass="36170">VIAEGERVPDLPVLDEGLRAQGAPGVYLAGDITGLPLIRNAINQGAHAVRSLARELESEGQKGGGEGFDLVIVGAGPAGIAAALEAKEQGLRACVLEQGSVAESVRSFPRGKLVFDQPLGVPRVGELWLEESTKEELLGKWLRIVHREGLDIREGLRVTGCERRGGTLRVLAQTAVSEGSSEHGEAAFVDARRVLLALGRRGTPRRLGAPIADAMVDHVHYSLADARSFAGKRVLVVGLGDVAMEAAAGLAHQPGTRVTVAYRGPDFKRGKRRNIDTLRRLASTGRVELLWSTTVEAIEPGRARLLGPKENTQDLAVDCVFVMIGNVAPTALLEAFGVSAS</sequence>